<gene>
    <name evidence="5" type="ORF">GT755_10215</name>
</gene>
<evidence type="ECO:0000256" key="3">
    <source>
        <dbReference type="ARBA" id="ARBA00023121"/>
    </source>
</evidence>
<protein>
    <submittedName>
        <fullName evidence="5">GPP34 family phosphoprotein</fullName>
    </submittedName>
</protein>
<name>A0A7C9NZQ4_9ACTN</name>
<evidence type="ECO:0000313" key="6">
    <source>
        <dbReference type="Proteomes" id="UP000479526"/>
    </source>
</evidence>
<dbReference type="GO" id="GO:0007030">
    <property type="term" value="P:Golgi organization"/>
    <property type="evidence" value="ECO:0007669"/>
    <property type="project" value="TreeGrafter"/>
</dbReference>
<reference evidence="5 6" key="1">
    <citation type="submission" date="2020-01" db="EMBL/GenBank/DDBJ databases">
        <title>Herbidospora sp. NEAU-GS84 nov., a novel actinomycete isolated from soil.</title>
        <authorList>
            <person name="Han L."/>
        </authorList>
    </citation>
    <scope>NUCLEOTIDE SEQUENCE [LARGE SCALE GENOMIC DNA]</scope>
    <source>
        <strain evidence="5 6">NEAU-GS84</strain>
    </source>
</reference>
<proteinExistence type="predicted"/>
<evidence type="ECO:0000313" key="5">
    <source>
        <dbReference type="EMBL" id="NAS22057.1"/>
    </source>
</evidence>
<evidence type="ECO:0000256" key="1">
    <source>
        <dbReference type="ARBA" id="ARBA00004255"/>
    </source>
</evidence>
<dbReference type="Proteomes" id="UP000479526">
    <property type="component" value="Unassembled WGS sequence"/>
</dbReference>
<dbReference type="PANTHER" id="PTHR12704">
    <property type="entry name" value="TRANS-GOLGI PROTEIN GMX33"/>
    <property type="match status" value="1"/>
</dbReference>
<dbReference type="GO" id="GO:0006890">
    <property type="term" value="P:retrograde vesicle-mediated transport, Golgi to endoplasmic reticulum"/>
    <property type="evidence" value="ECO:0007669"/>
    <property type="project" value="TreeGrafter"/>
</dbReference>
<dbReference type="Gene3D" id="1.10.3630.10">
    <property type="entry name" value="yeast vps74-n-term truncation variant domain like"/>
    <property type="match status" value="1"/>
</dbReference>
<sequence length="215" mass="23086">MTSIIAEDVLLLGYDEEKGRPTIGSTELNAGLAGALLAELAIRDRLTLTDKKVVVTDPTPVGEPELDAALARIAAEAKVRKPEWWVDKLEGAKVRERLLVRLVEGGVLSEERGKILGLFKTVKYPELDGSVERAVRMRVESVLNGAEPDERTAVLIGIMHAAKALKKQFPGADEARVKEITEGDWAGEGVKQAIAAVEAAVLMVITTAVVVTVVS</sequence>
<dbReference type="GO" id="GO:0048194">
    <property type="term" value="P:Golgi vesicle budding"/>
    <property type="evidence" value="ECO:0007669"/>
    <property type="project" value="TreeGrafter"/>
</dbReference>
<dbReference type="PANTHER" id="PTHR12704:SF2">
    <property type="entry name" value="GOLGI PHOSPHOPROTEIN 3 HOMOLOG SAURON"/>
    <property type="match status" value="1"/>
</dbReference>
<keyword evidence="6" id="KW-1185">Reference proteome</keyword>
<organism evidence="5 6">
    <name type="scientific">Herbidospora solisilvae</name>
    <dbReference type="NCBI Taxonomy" id="2696284"/>
    <lineage>
        <taxon>Bacteria</taxon>
        <taxon>Bacillati</taxon>
        <taxon>Actinomycetota</taxon>
        <taxon>Actinomycetes</taxon>
        <taxon>Streptosporangiales</taxon>
        <taxon>Streptosporangiaceae</taxon>
        <taxon>Herbidospora</taxon>
    </lineage>
</organism>
<dbReference type="GO" id="GO:0005829">
    <property type="term" value="C:cytosol"/>
    <property type="evidence" value="ECO:0007669"/>
    <property type="project" value="TreeGrafter"/>
</dbReference>
<keyword evidence="4" id="KW-0472">Membrane</keyword>
<dbReference type="GO" id="GO:0043001">
    <property type="term" value="P:Golgi to plasma membrane protein transport"/>
    <property type="evidence" value="ECO:0007669"/>
    <property type="project" value="TreeGrafter"/>
</dbReference>
<keyword evidence="3" id="KW-0446">Lipid-binding</keyword>
<dbReference type="InterPro" id="IPR008628">
    <property type="entry name" value="GPP34-like"/>
</dbReference>
<dbReference type="Pfam" id="PF05719">
    <property type="entry name" value="GPP34"/>
    <property type="match status" value="1"/>
</dbReference>
<evidence type="ECO:0000256" key="2">
    <source>
        <dbReference type="ARBA" id="ARBA00023034"/>
    </source>
</evidence>
<dbReference type="AlphaFoldDB" id="A0A7C9NZQ4"/>
<comment type="subcellular location">
    <subcellularLocation>
        <location evidence="1">Golgi apparatus membrane</location>
        <topology evidence="1">Peripheral membrane protein</topology>
        <orientation evidence="1">Cytoplasmic side</orientation>
    </subcellularLocation>
</comment>
<comment type="caution">
    <text evidence="5">The sequence shown here is derived from an EMBL/GenBank/DDBJ whole genome shotgun (WGS) entry which is preliminary data.</text>
</comment>
<accession>A0A7C9NZQ4</accession>
<dbReference type="EMBL" id="WXEW01000003">
    <property type="protein sequence ID" value="NAS22057.1"/>
    <property type="molecule type" value="Genomic_DNA"/>
</dbReference>
<dbReference type="GO" id="GO:0070273">
    <property type="term" value="F:phosphatidylinositol-4-phosphate binding"/>
    <property type="evidence" value="ECO:0007669"/>
    <property type="project" value="InterPro"/>
</dbReference>
<dbReference type="GO" id="GO:0012505">
    <property type="term" value="C:endomembrane system"/>
    <property type="evidence" value="ECO:0007669"/>
    <property type="project" value="UniProtKB-ARBA"/>
</dbReference>
<evidence type="ECO:0000256" key="4">
    <source>
        <dbReference type="ARBA" id="ARBA00023136"/>
    </source>
</evidence>
<keyword evidence="2" id="KW-0333">Golgi apparatus</keyword>
<dbReference type="InterPro" id="IPR038261">
    <property type="entry name" value="GPP34-like_sf"/>
</dbReference>
<dbReference type="RefSeq" id="WP_161479488.1">
    <property type="nucleotide sequence ID" value="NZ_WXEW01000003.1"/>
</dbReference>